<dbReference type="VEuPathDB" id="TriTrypDB:TcIL3000_4_1380"/>
<dbReference type="AlphaFoldDB" id="G0UKZ8"/>
<reference evidence="2" key="1">
    <citation type="journal article" date="2012" name="Proc. Natl. Acad. Sci. U.S.A.">
        <title>Antigenic diversity is generated by distinct evolutionary mechanisms in African trypanosome species.</title>
        <authorList>
            <person name="Jackson A.P."/>
            <person name="Berry A."/>
            <person name="Aslett M."/>
            <person name="Allison H.C."/>
            <person name="Burton P."/>
            <person name="Vavrova-Anderson J."/>
            <person name="Brown R."/>
            <person name="Browne H."/>
            <person name="Corton N."/>
            <person name="Hauser H."/>
            <person name="Gamble J."/>
            <person name="Gilderthorp R."/>
            <person name="Marcello L."/>
            <person name="McQuillan J."/>
            <person name="Otto T.D."/>
            <person name="Quail M.A."/>
            <person name="Sanders M.J."/>
            <person name="van Tonder A."/>
            <person name="Ginger M.L."/>
            <person name="Field M.C."/>
            <person name="Barry J.D."/>
            <person name="Hertz-Fowler C."/>
            <person name="Berriman M."/>
        </authorList>
    </citation>
    <scope>NUCLEOTIDE SEQUENCE</scope>
    <source>
        <strain evidence="2">IL3000</strain>
    </source>
</reference>
<gene>
    <name evidence="2" type="ORF">TCIL3000_4_1380</name>
</gene>
<evidence type="ECO:0000256" key="1">
    <source>
        <dbReference type="SAM" id="Coils"/>
    </source>
</evidence>
<proteinExistence type="predicted"/>
<protein>
    <submittedName>
        <fullName evidence="2">Uncharacterized protein</fullName>
    </submittedName>
</protein>
<dbReference type="EMBL" id="HE575317">
    <property type="protein sequence ID" value="CCC90053.1"/>
    <property type="molecule type" value="Genomic_DNA"/>
</dbReference>
<sequence>MLQRLESYRHCESEAQVAIGANRSDMETKRQRLEQLVESTDRVRGEVRIISEKISAALSENRRAEQLERERQRERDKELRDLFRKIEKKELELRLEVKEEERLRKMLKKVTK</sequence>
<organism evidence="2">
    <name type="scientific">Trypanosoma congolense (strain IL3000)</name>
    <dbReference type="NCBI Taxonomy" id="1068625"/>
    <lineage>
        <taxon>Eukaryota</taxon>
        <taxon>Discoba</taxon>
        <taxon>Euglenozoa</taxon>
        <taxon>Kinetoplastea</taxon>
        <taxon>Metakinetoplastina</taxon>
        <taxon>Trypanosomatida</taxon>
        <taxon>Trypanosomatidae</taxon>
        <taxon>Trypanosoma</taxon>
        <taxon>Nannomonas</taxon>
    </lineage>
</organism>
<keyword evidence="1" id="KW-0175">Coiled coil</keyword>
<feature type="coiled-coil region" evidence="1">
    <location>
        <begin position="57"/>
        <end position="108"/>
    </location>
</feature>
<evidence type="ECO:0000313" key="2">
    <source>
        <dbReference type="EMBL" id="CCC90053.1"/>
    </source>
</evidence>
<accession>G0UKZ8</accession>
<name>G0UKZ8_TRYCI</name>